<reference evidence="6" key="1">
    <citation type="journal article" date="2021" name="Genome Biol. Evol.">
        <title>Continental-Scale Gene Flow Prevents Allopatric Divergence of Pelagic Freshwater Bacteria.</title>
        <authorList>
            <person name="Hoetzinger M."/>
            <person name="Pitt A."/>
            <person name="Huemer A."/>
            <person name="Hahn M.W."/>
        </authorList>
    </citation>
    <scope>NUCLEOTIDE SEQUENCE</scope>
    <source>
        <strain evidence="6">SM1-W8</strain>
    </source>
</reference>
<dbReference type="InterPro" id="IPR005025">
    <property type="entry name" value="FMN_Rdtase-like_dom"/>
</dbReference>
<keyword evidence="6" id="KW-0560">Oxidoreductase</keyword>
<dbReference type="GO" id="GO:0010181">
    <property type="term" value="F:FMN binding"/>
    <property type="evidence" value="ECO:0007669"/>
    <property type="project" value="InterPro"/>
</dbReference>
<comment type="similarity">
    <text evidence="2">Belongs to the WrbA family.</text>
</comment>
<dbReference type="PANTHER" id="PTHR30546">
    <property type="entry name" value="FLAVODOXIN-RELATED PROTEIN WRBA-RELATED"/>
    <property type="match status" value="1"/>
</dbReference>
<dbReference type="Pfam" id="PF03358">
    <property type="entry name" value="FMN_red"/>
    <property type="match status" value="1"/>
</dbReference>
<evidence type="ECO:0000313" key="7">
    <source>
        <dbReference type="Proteomes" id="UP000783102"/>
    </source>
</evidence>
<dbReference type="Proteomes" id="UP000783102">
    <property type="component" value="Unassembled WGS sequence"/>
</dbReference>
<name>A0A9Q2WJZ6_9BURK</name>
<keyword evidence="4" id="KW-0288">FMN</keyword>
<accession>A0A9Q2WJZ6</accession>
<dbReference type="PANTHER" id="PTHR30546:SF23">
    <property type="entry name" value="FLAVOPROTEIN-LIKE PROTEIN YCP4-RELATED"/>
    <property type="match status" value="1"/>
</dbReference>
<dbReference type="RefSeq" id="WP_112314016.1">
    <property type="nucleotide sequence ID" value="NZ_CP030086.1"/>
</dbReference>
<evidence type="ECO:0000256" key="4">
    <source>
        <dbReference type="ARBA" id="ARBA00022643"/>
    </source>
</evidence>
<dbReference type="PROSITE" id="PS50902">
    <property type="entry name" value="FLAVODOXIN_LIKE"/>
    <property type="match status" value="1"/>
</dbReference>
<dbReference type="InterPro" id="IPR010089">
    <property type="entry name" value="Flavoprotein_WrbA-like"/>
</dbReference>
<dbReference type="OrthoDB" id="9801479at2"/>
<proteinExistence type="inferred from homology"/>
<keyword evidence="3" id="KW-0285">Flavoprotein</keyword>
<comment type="cofactor">
    <cofactor evidence="1">
        <name>FMN</name>
        <dbReference type="ChEBI" id="CHEBI:58210"/>
    </cofactor>
</comment>
<organism evidence="6 7">
    <name type="scientific">Polynucleobacter paneuropaeus</name>
    <dbReference type="NCBI Taxonomy" id="2527775"/>
    <lineage>
        <taxon>Bacteria</taxon>
        <taxon>Pseudomonadati</taxon>
        <taxon>Pseudomonadota</taxon>
        <taxon>Betaproteobacteria</taxon>
        <taxon>Burkholderiales</taxon>
        <taxon>Burkholderiaceae</taxon>
        <taxon>Polynucleobacter</taxon>
    </lineage>
</organism>
<evidence type="ECO:0000256" key="1">
    <source>
        <dbReference type="ARBA" id="ARBA00001917"/>
    </source>
</evidence>
<dbReference type="NCBIfam" id="NF002999">
    <property type="entry name" value="PRK03767.1"/>
    <property type="match status" value="1"/>
</dbReference>
<dbReference type="InterPro" id="IPR008254">
    <property type="entry name" value="Flavodoxin/NO_synth"/>
</dbReference>
<dbReference type="EMBL" id="JAANEY010000001">
    <property type="protein sequence ID" value="MBT8550902.1"/>
    <property type="molecule type" value="Genomic_DNA"/>
</dbReference>
<comment type="caution">
    <text evidence="6">The sequence shown here is derived from an EMBL/GenBank/DDBJ whole genome shotgun (WGS) entry which is preliminary data.</text>
</comment>
<dbReference type="AlphaFoldDB" id="A0A9Q2WJZ6"/>
<dbReference type="InterPro" id="IPR029039">
    <property type="entry name" value="Flavoprotein-like_sf"/>
</dbReference>
<gene>
    <name evidence="6" type="primary">wrbA</name>
    <name evidence="6" type="ORF">G6731_02875</name>
</gene>
<dbReference type="Gene3D" id="3.40.50.360">
    <property type="match status" value="1"/>
</dbReference>
<dbReference type="GO" id="GO:0009055">
    <property type="term" value="F:electron transfer activity"/>
    <property type="evidence" value="ECO:0007669"/>
    <property type="project" value="InterPro"/>
</dbReference>
<dbReference type="GO" id="GO:0016020">
    <property type="term" value="C:membrane"/>
    <property type="evidence" value="ECO:0007669"/>
    <property type="project" value="TreeGrafter"/>
</dbReference>
<protein>
    <recommendedName>
        <fullName evidence="5">Flavoprotein WrbA</fullName>
    </recommendedName>
</protein>
<evidence type="ECO:0000256" key="2">
    <source>
        <dbReference type="ARBA" id="ARBA00006961"/>
    </source>
</evidence>
<evidence type="ECO:0000256" key="5">
    <source>
        <dbReference type="ARBA" id="ARBA00029652"/>
    </source>
</evidence>
<evidence type="ECO:0000256" key="3">
    <source>
        <dbReference type="ARBA" id="ARBA00022630"/>
    </source>
</evidence>
<dbReference type="SUPFAM" id="SSF52218">
    <property type="entry name" value="Flavoproteins"/>
    <property type="match status" value="1"/>
</dbReference>
<evidence type="ECO:0000313" key="6">
    <source>
        <dbReference type="EMBL" id="MBT8550902.1"/>
    </source>
</evidence>
<dbReference type="PROSITE" id="PS00201">
    <property type="entry name" value="FLAVODOXIN"/>
    <property type="match status" value="1"/>
</dbReference>
<dbReference type="GO" id="GO:0003955">
    <property type="term" value="F:NAD(P)H dehydrogenase (quinone) activity"/>
    <property type="evidence" value="ECO:0007669"/>
    <property type="project" value="InterPro"/>
</dbReference>
<dbReference type="KEGG" id="poh:DPM16_04695"/>
<dbReference type="InterPro" id="IPR001226">
    <property type="entry name" value="Flavodoxin_CS"/>
</dbReference>
<dbReference type="FunFam" id="3.40.50.360:FF:000001">
    <property type="entry name" value="NAD(P)H dehydrogenase (Quinone) FQR1-like"/>
    <property type="match status" value="1"/>
</dbReference>
<sequence>MSQHDILVLYYSRHGATRELARLIAEGIESVPGANARLRTVPAVSTVCEATEASVPSEGAPYVEYADLQECIGLALGSPTRFGNMAAPMKYFWDGSSSQWMNGALIGKPACVFTSTGSLHGGQESTLLTMMIPLLHHGMVIMGLPYSEPDLMSTPNGGGPYGVSHLAHADGRAPISPEEQRLAKAQGKRLAEIALKLGNH</sequence>
<dbReference type="NCBIfam" id="TIGR01755">
    <property type="entry name" value="flav_wrbA"/>
    <property type="match status" value="1"/>
</dbReference>